<dbReference type="PANTHER" id="PTHR10535:SF0">
    <property type="entry name" value="DNA-DIRECTED RNA POLYMERASES I, II, AND III SUBUNIT RPABC1"/>
    <property type="match status" value="1"/>
</dbReference>
<dbReference type="OrthoDB" id="30537at2157"/>
<dbReference type="GO" id="GO:0003899">
    <property type="term" value="F:DNA-directed RNA polymerase activity"/>
    <property type="evidence" value="ECO:0007669"/>
    <property type="project" value="UniProtKB-UniRule"/>
</dbReference>
<evidence type="ECO:0000256" key="1">
    <source>
        <dbReference type="ARBA" id="ARBA00022478"/>
    </source>
</evidence>
<dbReference type="InterPro" id="IPR020608">
    <property type="entry name" value="RNA_pol_subH/Rpb5_CS"/>
</dbReference>
<keyword evidence="8" id="KW-1185">Reference proteome</keyword>
<organism evidence="7 8">
    <name type="scientific">Methanobrevibacter millerae</name>
    <dbReference type="NCBI Taxonomy" id="230361"/>
    <lineage>
        <taxon>Archaea</taxon>
        <taxon>Methanobacteriati</taxon>
        <taxon>Methanobacteriota</taxon>
        <taxon>Methanomada group</taxon>
        <taxon>Methanobacteria</taxon>
        <taxon>Methanobacteriales</taxon>
        <taxon>Methanobacteriaceae</taxon>
        <taxon>Methanobrevibacter</taxon>
    </lineage>
</organism>
<comment type="function">
    <text evidence="5">DNA-dependent RNA polymerase (RNAP) catalyzes the transcription of DNA into RNA using the four ribonucleoside triphosphates as substrates.</text>
</comment>
<dbReference type="HAMAP" id="MF_00025">
    <property type="entry name" value="RNApol_Rpo5_RPB5"/>
    <property type="match status" value="1"/>
</dbReference>
<dbReference type="InterPro" id="IPR014381">
    <property type="entry name" value="Arch_Rpo5/euc_Rpb5"/>
</dbReference>
<keyword evidence="2 5" id="KW-0548">Nucleotidyltransferase</keyword>
<accession>A0A1G5VFS9</accession>
<evidence type="ECO:0000259" key="6">
    <source>
        <dbReference type="Pfam" id="PF01191"/>
    </source>
</evidence>
<comment type="subunit">
    <text evidence="5">Part of the RNA polymerase complex.</text>
</comment>
<dbReference type="RefSeq" id="WP_149731208.1">
    <property type="nucleotide sequence ID" value="NZ_FMXB01000003.1"/>
</dbReference>
<dbReference type="InterPro" id="IPR035913">
    <property type="entry name" value="RPB5-like_sf"/>
</dbReference>
<feature type="domain" description="RNA polymerase subunit H/Rpb5 C-terminal" evidence="6">
    <location>
        <begin position="3"/>
        <end position="80"/>
    </location>
</feature>
<keyword evidence="5" id="KW-0963">Cytoplasm</keyword>
<dbReference type="PANTHER" id="PTHR10535">
    <property type="entry name" value="DNA-DIRECTED RNA POLYMERASES I, II, AND III SUBUNIT RPABC1"/>
    <property type="match status" value="1"/>
</dbReference>
<dbReference type="GO" id="GO:0005737">
    <property type="term" value="C:cytoplasm"/>
    <property type="evidence" value="ECO:0007669"/>
    <property type="project" value="UniProtKB-SubCell"/>
</dbReference>
<comment type="catalytic activity">
    <reaction evidence="5">
        <text>RNA(n) + a ribonucleoside 5'-triphosphate = RNA(n+1) + diphosphate</text>
        <dbReference type="Rhea" id="RHEA:21248"/>
        <dbReference type="Rhea" id="RHEA-COMP:14527"/>
        <dbReference type="Rhea" id="RHEA-COMP:17342"/>
        <dbReference type="ChEBI" id="CHEBI:33019"/>
        <dbReference type="ChEBI" id="CHEBI:61557"/>
        <dbReference type="ChEBI" id="CHEBI:140395"/>
        <dbReference type="EC" id="2.7.7.6"/>
    </reaction>
</comment>
<dbReference type="SUPFAM" id="SSF55287">
    <property type="entry name" value="RPB5-like RNA polymerase subunit"/>
    <property type="match status" value="1"/>
</dbReference>
<dbReference type="Proteomes" id="UP000323439">
    <property type="component" value="Unassembled WGS sequence"/>
</dbReference>
<protein>
    <recommendedName>
        <fullName evidence="5">DNA-directed RNA polymerase subunit Rpo5</fullName>
        <ecNumber evidence="5">2.7.7.6</ecNumber>
    </recommendedName>
    <alternativeName>
        <fullName evidence="5">DNA-directed RNA polymerase subunit H</fullName>
    </alternativeName>
</protein>
<gene>
    <name evidence="5" type="primary">rpo5</name>
    <name evidence="5" type="synonym">rpoH</name>
    <name evidence="7" type="ORF">SAMN02910315_00579</name>
</gene>
<evidence type="ECO:0000256" key="3">
    <source>
        <dbReference type="ARBA" id="ARBA00023163"/>
    </source>
</evidence>
<evidence type="ECO:0000256" key="5">
    <source>
        <dbReference type="HAMAP-Rule" id="MF_00025"/>
    </source>
</evidence>
<comment type="subcellular location">
    <subcellularLocation>
        <location evidence="5">Cytoplasm</location>
    </subcellularLocation>
</comment>
<dbReference type="EMBL" id="FMXB01000003">
    <property type="protein sequence ID" value="SDA44077.1"/>
    <property type="molecule type" value="Genomic_DNA"/>
</dbReference>
<sequence>MKVDIQQHDLVPKHEVISESEKKLLQQNSDFDVNNLPKIKITDPVVKELISNGSEISAGDVLRITRNSKTAGEFVSYRIVIEG</sequence>
<dbReference type="GO" id="GO:0042797">
    <property type="term" value="P:tRNA transcription by RNA polymerase III"/>
    <property type="evidence" value="ECO:0007669"/>
    <property type="project" value="TreeGrafter"/>
</dbReference>
<dbReference type="AlphaFoldDB" id="A0A1G5VFS9"/>
<dbReference type="STRING" id="230361.sm9_1863"/>
<evidence type="ECO:0000256" key="4">
    <source>
        <dbReference type="ARBA" id="ARBA00025765"/>
    </source>
</evidence>
<dbReference type="EC" id="2.7.7.6" evidence="5"/>
<keyword evidence="1 5" id="KW-0240">DNA-directed RNA polymerase</keyword>
<evidence type="ECO:0000256" key="2">
    <source>
        <dbReference type="ARBA" id="ARBA00022695"/>
    </source>
</evidence>
<name>A0A1G5VFS9_9EURY</name>
<evidence type="ECO:0000313" key="7">
    <source>
        <dbReference type="EMBL" id="SDA44077.1"/>
    </source>
</evidence>
<dbReference type="Gene3D" id="3.90.940.20">
    <property type="entry name" value="RPB5-like RNA polymerase subunit"/>
    <property type="match status" value="1"/>
</dbReference>
<proteinExistence type="inferred from homology"/>
<dbReference type="PROSITE" id="PS01110">
    <property type="entry name" value="RNA_POL_H_23KD"/>
    <property type="match status" value="1"/>
</dbReference>
<dbReference type="GO" id="GO:0006362">
    <property type="term" value="P:transcription elongation by RNA polymerase I"/>
    <property type="evidence" value="ECO:0007669"/>
    <property type="project" value="TreeGrafter"/>
</dbReference>
<dbReference type="NCBIfam" id="NF007129">
    <property type="entry name" value="PRK09570.1"/>
    <property type="match status" value="1"/>
</dbReference>
<evidence type="ECO:0000313" key="8">
    <source>
        <dbReference type="Proteomes" id="UP000323439"/>
    </source>
</evidence>
<dbReference type="GO" id="GO:0003677">
    <property type="term" value="F:DNA binding"/>
    <property type="evidence" value="ECO:0007669"/>
    <property type="project" value="InterPro"/>
</dbReference>
<dbReference type="GO" id="GO:0006366">
    <property type="term" value="P:transcription by RNA polymerase II"/>
    <property type="evidence" value="ECO:0007669"/>
    <property type="project" value="TreeGrafter"/>
</dbReference>
<dbReference type="GO" id="GO:0000428">
    <property type="term" value="C:DNA-directed RNA polymerase complex"/>
    <property type="evidence" value="ECO:0007669"/>
    <property type="project" value="UniProtKB-KW"/>
</dbReference>
<reference evidence="7 8" key="1">
    <citation type="submission" date="2016-10" db="EMBL/GenBank/DDBJ databases">
        <authorList>
            <person name="Varghese N."/>
            <person name="Submissions S."/>
        </authorList>
    </citation>
    <scope>NUCLEOTIDE SEQUENCE [LARGE SCALE GENOMIC DNA]</scope>
    <source>
        <strain evidence="7 8">DSM 16643</strain>
    </source>
</reference>
<dbReference type="Pfam" id="PF01191">
    <property type="entry name" value="RNA_pol_Rpb5_C"/>
    <property type="match status" value="1"/>
</dbReference>
<keyword evidence="5" id="KW-0808">Transferase</keyword>
<dbReference type="InterPro" id="IPR000783">
    <property type="entry name" value="RNA_pol_subH/Rpb5_C"/>
</dbReference>
<keyword evidence="3 5" id="KW-0804">Transcription</keyword>
<comment type="similarity">
    <text evidence="4 5">Belongs to the archaeal Rpo5/eukaryotic RPB5 RNA polymerase subunit family.</text>
</comment>